<gene>
    <name evidence="8" type="ORF">BKCO1_4700031</name>
</gene>
<feature type="region of interest" description="Disordered" evidence="3">
    <location>
        <begin position="240"/>
        <end position="309"/>
    </location>
</feature>
<dbReference type="STRING" id="236234.A0A1J9RVM3"/>
<feature type="region of interest" description="Disordered" evidence="3">
    <location>
        <begin position="1108"/>
        <end position="1132"/>
    </location>
</feature>
<dbReference type="Pfam" id="PF26282">
    <property type="entry name" value="Ig_TRAPPC9-Trs120_3rd"/>
    <property type="match status" value="1"/>
</dbReference>
<evidence type="ECO:0000256" key="1">
    <source>
        <dbReference type="ARBA" id="ARBA00004555"/>
    </source>
</evidence>
<feature type="compositionally biased region" description="Polar residues" evidence="3">
    <location>
        <begin position="240"/>
        <end position="261"/>
    </location>
</feature>
<keyword evidence="2" id="KW-0333">Golgi apparatus</keyword>
<feature type="compositionally biased region" description="Polar residues" evidence="3">
    <location>
        <begin position="872"/>
        <end position="887"/>
    </location>
</feature>
<keyword evidence="9" id="KW-1185">Reference proteome</keyword>
<reference evidence="8 9" key="1">
    <citation type="submission" date="2016-10" db="EMBL/GenBank/DDBJ databases">
        <title>Proteomics and genomics reveal pathogen-plant mechanisms compatible with a hemibiotrophic lifestyle of Diplodia corticola.</title>
        <authorList>
            <person name="Fernandes I."/>
            <person name="De Jonge R."/>
            <person name="Van De Peer Y."/>
            <person name="Devreese B."/>
            <person name="Alves A."/>
            <person name="Esteves A.C."/>
        </authorList>
    </citation>
    <scope>NUCLEOTIDE SEQUENCE [LARGE SCALE GENOMIC DNA]</scope>
    <source>
        <strain evidence="8 9">CBS 112549</strain>
    </source>
</reference>
<dbReference type="InterPro" id="IPR013935">
    <property type="entry name" value="Trs120_TRAPPC9"/>
</dbReference>
<evidence type="ECO:0000313" key="9">
    <source>
        <dbReference type="Proteomes" id="UP000183809"/>
    </source>
</evidence>
<dbReference type="InterPro" id="IPR058563">
    <property type="entry name" value="Trs120_TRAPPC9_N"/>
</dbReference>
<proteinExistence type="predicted"/>
<feature type="region of interest" description="Disordered" evidence="3">
    <location>
        <begin position="870"/>
        <end position="897"/>
    </location>
</feature>
<dbReference type="Pfam" id="PF08626">
    <property type="entry name" value="TRAPPC9-Trs120"/>
    <property type="match status" value="1"/>
</dbReference>
<evidence type="ECO:0000259" key="5">
    <source>
        <dbReference type="Pfam" id="PF26251"/>
    </source>
</evidence>
<evidence type="ECO:0000259" key="6">
    <source>
        <dbReference type="Pfam" id="PF26254"/>
    </source>
</evidence>
<feature type="domain" description="Trs120/TRAPPC9 TPR region" evidence="5">
    <location>
        <begin position="421"/>
        <end position="699"/>
    </location>
</feature>
<comment type="caution">
    <text evidence="8">The sequence shown here is derived from an EMBL/GenBank/DDBJ whole genome shotgun (WGS) entry which is preliminary data.</text>
</comment>
<dbReference type="OrthoDB" id="27962at2759"/>
<evidence type="ECO:0000259" key="7">
    <source>
        <dbReference type="Pfam" id="PF26282"/>
    </source>
</evidence>
<dbReference type="Proteomes" id="UP000183809">
    <property type="component" value="Unassembled WGS sequence"/>
</dbReference>
<feature type="domain" description="Trs120/TRAPPC9 third Ig-like" evidence="7">
    <location>
        <begin position="1076"/>
        <end position="1221"/>
    </location>
</feature>
<dbReference type="Pfam" id="PF26254">
    <property type="entry name" value="Ig_TRAPPC9-Trs120_1st"/>
    <property type="match status" value="1"/>
</dbReference>
<dbReference type="Pfam" id="PF26280">
    <property type="entry name" value="Ig_TRAPPC9-Trs120_2nd"/>
    <property type="match status" value="1"/>
</dbReference>
<evidence type="ECO:0000259" key="4">
    <source>
        <dbReference type="Pfam" id="PF08626"/>
    </source>
</evidence>
<evidence type="ECO:0000256" key="3">
    <source>
        <dbReference type="SAM" id="MobiDB-lite"/>
    </source>
</evidence>
<comment type="subcellular location">
    <subcellularLocation>
        <location evidence="1">Golgi apparatus</location>
    </subcellularLocation>
</comment>
<organism evidence="8 9">
    <name type="scientific">Diplodia corticola</name>
    <dbReference type="NCBI Taxonomy" id="236234"/>
    <lineage>
        <taxon>Eukaryota</taxon>
        <taxon>Fungi</taxon>
        <taxon>Dikarya</taxon>
        <taxon>Ascomycota</taxon>
        <taxon>Pezizomycotina</taxon>
        <taxon>Dothideomycetes</taxon>
        <taxon>Dothideomycetes incertae sedis</taxon>
        <taxon>Botryosphaeriales</taxon>
        <taxon>Botryosphaeriaceae</taxon>
        <taxon>Diplodia</taxon>
    </lineage>
</organism>
<accession>A0A1J9RVM3</accession>
<feature type="domain" description="Trs120/TRAPPC9 first Ig-like" evidence="6">
    <location>
        <begin position="749"/>
        <end position="902"/>
    </location>
</feature>
<dbReference type="PANTHER" id="PTHR21512">
    <property type="entry name" value="TRAFFICKING PROTEIN PARTICLE COMPLEX SUBUNIT 9"/>
    <property type="match status" value="1"/>
</dbReference>
<dbReference type="GeneID" id="31016643"/>
<name>A0A1J9RVM3_9PEZI</name>
<dbReference type="GO" id="GO:0005802">
    <property type="term" value="C:trans-Golgi network"/>
    <property type="evidence" value="ECO:0007669"/>
    <property type="project" value="TreeGrafter"/>
</dbReference>
<protein>
    <submittedName>
        <fullName evidence="8">Hypercellular protein</fullName>
    </submittedName>
</protein>
<dbReference type="InterPro" id="IPR058567">
    <property type="entry name" value="Ig_TRAPPC9_Trs120_3rd"/>
</dbReference>
<evidence type="ECO:0000313" key="8">
    <source>
        <dbReference type="EMBL" id="OJD31541.1"/>
    </source>
</evidence>
<dbReference type="InterPro" id="IPR058564">
    <property type="entry name" value="TPR_TRAPPC9_Trs120"/>
</dbReference>
<dbReference type="Pfam" id="PF26251">
    <property type="entry name" value="TPR_TRAPPC9-Trs120"/>
    <property type="match status" value="1"/>
</dbReference>
<sequence>MAVDPFSPIAPARIRVLLVPAGKIKRSRFMTCVERLQPESSVRLGDVTPDPRPDRTMFSPLRNPEGTVLYYFTTSMPPASYISLSPFELCREPLMVLGVADGEEYQEALDSDGANAAEDKTNTALKREELNEVVDVMREEYPRAVVHKLLLFDCGLPSLPPWLPEETILVPPQSESTSTTMKTVMCDLSSLLLAELTGLSKSLQALPEISIASGPSSPVPPKSPFSLVRQSSFGFGAAENTVSRTASPAQPVQIQQLQKQEATGRRGSLGLRLSPPADHLRAITPPELSPAEDKSGETTPTDSMPTRPRALQRFSIQGFGSGSMEEKARLSNACRHDLVDAQVCLMAGFVAEGLKRAHETYLKAENVNEHLVMGKALEQMLICSLILVGHEQEFEIPTTCTPSTKGMPVSGTLANVIEYTPELISRVMSFYRLSFKSDSGHLLTLVDAENKIRMSNLLTAIERLGKTFTPKEFLAKVESQSENSSPPVKGSSSRIVYISNILSDAIDSVSSSATITDTERATVYAEAAGCLAKLGLSRKRAFVVTLLMDILVPALLQARKLGAAEMGIHPAAGMLAGGLVQPNDRKYGETVFIFLEQFVREYGVPARSRLESKADGVSENLRAYGSIVLKAEVLRRCINVCEAMADLQGVLDFSSSFLSIIAPQEPLEETDPGFRCLMPREDQHRLVQNIHRSLEAAKAVGMEQTEALFWYDHLVHSVKYDSERAGRDLTLRKNTNDDPLQRTSARFEHQAFGDRNKGSAVVPLVAGEPSEFIVTLRNPFAFSLDIESIKLVSTKGVEIACPPNLTYQIPPCAVQPLRVPVVATVPDVHDLVKLRVKVRQCRERDFDVSISRTTIQEVEKMKEVGHNIAKSKGTTDTSRPGTATTIRPVSRGQPALPSVTVVPQQPSLAIRTNLIQDTISLLEGETKTFKATISHDEKDKPIKANILHMLGRNNTVDVLRVSRRSSNLPSQIYELGQDIGRAEWKSRDFKPSSHLDPYKTMTFTVDVFGVPGLNKGIVGVEYAAADKPPELGDYLVTSRVSQEIAVTVQPSITASHFSVLPGREASEHIAAKFPHADLNEHFVLIFDFLNVSDRELGVEAWYDEAAAVPASPTRPQPPPSSGADHPLTSRSDYLKPGQASSMAVLVPKIHLPYSNDAIPAAQDRQFVLTDTQPLSREDRMCFWYRQKLLQSLRCRWRDRSGARSGLVNCAALRLTSETVGYIMSILSISMSLPPELRVTTATTAAAAAAAASASTNHSYHHHHSPSSALTPIPRPLYTLRRGDTAKVTATLVNTSPDTAHSFTVAPVVRVRGGSPQLDPDDGVRSRIAQQLLGWARRVRLEPRAQTTLESELVCPFGVGGWTGFVVELGLEVAEGPFPPTGTGAGAGAAGAGVGHVGSLCWVQVVV</sequence>
<dbReference type="PANTHER" id="PTHR21512:SF5">
    <property type="entry name" value="TRAFFICKING PROTEIN PARTICLE COMPLEX SUBUNIT 9"/>
    <property type="match status" value="1"/>
</dbReference>
<dbReference type="EMBL" id="MNUE01000047">
    <property type="protein sequence ID" value="OJD31541.1"/>
    <property type="molecule type" value="Genomic_DNA"/>
</dbReference>
<feature type="domain" description="Trs120/TRAPPC9 N-terminal" evidence="4">
    <location>
        <begin position="5"/>
        <end position="400"/>
    </location>
</feature>
<dbReference type="RefSeq" id="XP_020127801.1">
    <property type="nucleotide sequence ID" value="XM_020276382.1"/>
</dbReference>
<dbReference type="InterPro" id="IPR058565">
    <property type="entry name" value="Ig_TRAPPC9_Trs120_1st"/>
</dbReference>
<evidence type="ECO:0000256" key="2">
    <source>
        <dbReference type="ARBA" id="ARBA00023034"/>
    </source>
</evidence>